<dbReference type="Pfam" id="PF04392">
    <property type="entry name" value="ABC_sub_bind"/>
    <property type="match status" value="1"/>
</dbReference>
<reference evidence="3" key="1">
    <citation type="journal article" date="2018" name="Antonie Van Leeuwenhoek">
        <title>Proteinivorax hydrogeniformans sp. nov., an anaerobic, haloalkaliphilic bacterium fermenting proteinaceous compounds with high hydrogen production.</title>
        <authorList>
            <person name="Boltyanskaya Y."/>
            <person name="Detkova E."/>
            <person name="Pimenov N."/>
            <person name="Kevbrin V."/>
        </authorList>
    </citation>
    <scope>NUCLEOTIDE SEQUENCE</scope>
    <source>
        <strain evidence="3">Z-710</strain>
    </source>
</reference>
<feature type="domain" description="GGDEF" evidence="2">
    <location>
        <begin position="456"/>
        <end position="495"/>
    </location>
</feature>
<dbReference type="PANTHER" id="PTHR35271:SF1">
    <property type="entry name" value="ABC TRANSPORTER, SUBSTRATE-BINDING LIPOPROTEIN"/>
    <property type="match status" value="1"/>
</dbReference>
<reference evidence="3" key="2">
    <citation type="submission" date="2024-06" db="EMBL/GenBank/DDBJ databases">
        <authorList>
            <person name="Petrova K.O."/>
            <person name="Toshchakov S.V."/>
            <person name="Boltjanskaja Y.V."/>
            <person name="Kevbrin V.V."/>
        </authorList>
    </citation>
    <scope>NUCLEOTIDE SEQUENCE</scope>
    <source>
        <strain evidence="3">Z-710</strain>
    </source>
</reference>
<sequence length="495" mass="56525">MRKCLSVAFAVVLLVVSMYTFICGQKVYSIDKNNNILVIHSYHPGLKWTDSQNKGIFKGAADSDKRTEIFVEYLDWKNYPNQESINLKYDLMKYKYKDTDIDVIIATDDAAVEFAITYRDRLFDNAPIVFTGVSESNAEKFTANQSGITGVIEEVDIERTLELAEALYPELENIYVIYDDTESGISMGSAAMASIKERFLDVNLIESNESHVDEIVKNINNLPPSSAVLMTVFYNDKEKTIMGFKENIKYITKNTKDIPMFALYEFQMGSGVLGGSLISGEQQGRLAFEYAETILSGVDADSIPFEKTKSLTRQVDYYAMEKLGIKKFQVPEDFAIVNKPLTLLDTHYQYVYSAVIVLIFLVVFILILSYYLKRTVFLKKMLENKNRTQIELYDELAASDEELQAQFDELHTTYEELANAQEELKFIAYHDFLTKVPNKASFVKDFKKLTQDNNVKKMDIIILDIDNFKLVNDTMGHIFGDKVIQKVSKEIKKGA</sequence>
<name>A0AAU8HUJ6_9FIRM</name>
<gene>
    <name evidence="3" type="ORF">PRVXH_000366</name>
</gene>
<keyword evidence="1" id="KW-0812">Transmembrane</keyword>
<dbReference type="InterPro" id="IPR007487">
    <property type="entry name" value="ABC_transpt-TYRBP-like"/>
</dbReference>
<evidence type="ECO:0000256" key="1">
    <source>
        <dbReference type="SAM" id="Phobius"/>
    </source>
</evidence>
<dbReference type="InterPro" id="IPR000160">
    <property type="entry name" value="GGDEF_dom"/>
</dbReference>
<accession>A0AAU8HUJ6</accession>
<evidence type="ECO:0000313" key="3">
    <source>
        <dbReference type="EMBL" id="XCI29066.1"/>
    </source>
</evidence>
<dbReference type="PANTHER" id="PTHR35271">
    <property type="entry name" value="ABC TRANSPORTER, SUBSTRATE-BINDING LIPOPROTEIN-RELATED"/>
    <property type="match status" value="1"/>
</dbReference>
<keyword evidence="1" id="KW-1133">Transmembrane helix</keyword>
<dbReference type="InterPro" id="IPR043128">
    <property type="entry name" value="Rev_trsase/Diguanyl_cyclase"/>
</dbReference>
<organism evidence="3">
    <name type="scientific">Proteinivorax hydrogeniformans</name>
    <dbReference type="NCBI Taxonomy" id="1826727"/>
    <lineage>
        <taxon>Bacteria</taxon>
        <taxon>Bacillati</taxon>
        <taxon>Bacillota</taxon>
        <taxon>Clostridia</taxon>
        <taxon>Eubacteriales</taxon>
        <taxon>Proteinivoracaceae</taxon>
        <taxon>Proteinivorax</taxon>
    </lineage>
</organism>
<dbReference type="SUPFAM" id="SSF55073">
    <property type="entry name" value="Nucleotide cyclase"/>
    <property type="match status" value="1"/>
</dbReference>
<dbReference type="Gene3D" id="3.40.50.2300">
    <property type="match status" value="2"/>
</dbReference>
<dbReference type="Gene3D" id="3.30.70.270">
    <property type="match status" value="1"/>
</dbReference>
<proteinExistence type="predicted"/>
<protein>
    <submittedName>
        <fullName evidence="3">ABC transporter substrate binding protein</fullName>
    </submittedName>
</protein>
<dbReference type="NCBIfam" id="TIGR00254">
    <property type="entry name" value="GGDEF"/>
    <property type="match status" value="1"/>
</dbReference>
<evidence type="ECO:0000259" key="2">
    <source>
        <dbReference type="PROSITE" id="PS50887"/>
    </source>
</evidence>
<dbReference type="PROSITE" id="PS50887">
    <property type="entry name" value="GGDEF"/>
    <property type="match status" value="1"/>
</dbReference>
<dbReference type="RefSeq" id="WP_353893615.1">
    <property type="nucleotide sequence ID" value="NZ_CP159485.1"/>
</dbReference>
<dbReference type="Pfam" id="PF00990">
    <property type="entry name" value="GGDEF"/>
    <property type="match status" value="1"/>
</dbReference>
<dbReference type="AlphaFoldDB" id="A0AAU8HUJ6"/>
<keyword evidence="1" id="KW-0472">Membrane</keyword>
<dbReference type="EMBL" id="CP159485">
    <property type="protein sequence ID" value="XCI29066.1"/>
    <property type="molecule type" value="Genomic_DNA"/>
</dbReference>
<dbReference type="InterPro" id="IPR029787">
    <property type="entry name" value="Nucleotide_cyclase"/>
</dbReference>
<feature type="transmembrane region" description="Helical" evidence="1">
    <location>
        <begin position="350"/>
        <end position="372"/>
    </location>
</feature>